<gene>
    <name evidence="5" type="ORF">EOD73_08585</name>
</gene>
<reference evidence="5 6" key="1">
    <citation type="submission" date="2019-01" db="EMBL/GenBank/DDBJ databases">
        <authorList>
            <person name="Chen W.-M."/>
        </authorList>
    </citation>
    <scope>NUCLEOTIDE SEQUENCE [LARGE SCALE GENOMIC DNA]</scope>
    <source>
        <strain evidence="5 6">CCP-18</strain>
    </source>
</reference>
<evidence type="ECO:0000259" key="4">
    <source>
        <dbReference type="Pfam" id="PF00326"/>
    </source>
</evidence>
<dbReference type="GO" id="GO:0006508">
    <property type="term" value="P:proteolysis"/>
    <property type="evidence" value="ECO:0007669"/>
    <property type="project" value="InterPro"/>
</dbReference>
<dbReference type="InterPro" id="IPR001375">
    <property type="entry name" value="Peptidase_S9_cat"/>
</dbReference>
<evidence type="ECO:0000313" key="6">
    <source>
        <dbReference type="Proteomes" id="UP000288587"/>
    </source>
</evidence>
<keyword evidence="3" id="KW-0732">Signal</keyword>
<dbReference type="AlphaFoldDB" id="A0A3S2UEU4"/>
<evidence type="ECO:0000256" key="3">
    <source>
        <dbReference type="SAM" id="SignalP"/>
    </source>
</evidence>
<protein>
    <submittedName>
        <fullName evidence="5">S9 family peptidase</fullName>
    </submittedName>
</protein>
<feature type="region of interest" description="Disordered" evidence="2">
    <location>
        <begin position="182"/>
        <end position="214"/>
    </location>
</feature>
<dbReference type="GO" id="GO:0004252">
    <property type="term" value="F:serine-type endopeptidase activity"/>
    <property type="evidence" value="ECO:0007669"/>
    <property type="project" value="TreeGrafter"/>
</dbReference>
<dbReference type="Pfam" id="PF00326">
    <property type="entry name" value="Peptidase_S9"/>
    <property type="match status" value="1"/>
</dbReference>
<feature type="chain" id="PRO_5018632890" evidence="3">
    <location>
        <begin position="22"/>
        <end position="793"/>
    </location>
</feature>
<feature type="signal peptide" evidence="3">
    <location>
        <begin position="1"/>
        <end position="21"/>
    </location>
</feature>
<keyword evidence="1" id="KW-0378">Hydrolase</keyword>
<comment type="caution">
    <text evidence="5">The sequence shown here is derived from an EMBL/GenBank/DDBJ whole genome shotgun (WGS) entry which is preliminary data.</text>
</comment>
<feature type="compositionally biased region" description="Pro residues" evidence="2">
    <location>
        <begin position="184"/>
        <end position="195"/>
    </location>
</feature>
<organism evidence="5 6">
    <name type="scientific">Inhella crocodyli</name>
    <dbReference type="NCBI Taxonomy" id="2499851"/>
    <lineage>
        <taxon>Bacteria</taxon>
        <taxon>Pseudomonadati</taxon>
        <taxon>Pseudomonadota</taxon>
        <taxon>Betaproteobacteria</taxon>
        <taxon>Burkholderiales</taxon>
        <taxon>Sphaerotilaceae</taxon>
        <taxon>Inhella</taxon>
    </lineage>
</organism>
<dbReference type="EMBL" id="SACM01000002">
    <property type="protein sequence ID" value="RVT86089.1"/>
    <property type="molecule type" value="Genomic_DNA"/>
</dbReference>
<dbReference type="Gene3D" id="3.40.50.1820">
    <property type="entry name" value="alpha/beta hydrolase"/>
    <property type="match status" value="1"/>
</dbReference>
<dbReference type="OrthoDB" id="6388416at2"/>
<keyword evidence="6" id="KW-1185">Reference proteome</keyword>
<evidence type="ECO:0000256" key="2">
    <source>
        <dbReference type="SAM" id="MobiDB-lite"/>
    </source>
</evidence>
<dbReference type="SUPFAM" id="SSF53474">
    <property type="entry name" value="alpha/beta-Hydrolases"/>
    <property type="match status" value="1"/>
</dbReference>
<dbReference type="RefSeq" id="WP_127682587.1">
    <property type="nucleotide sequence ID" value="NZ_SACM01000002.1"/>
</dbReference>
<dbReference type="SUPFAM" id="SSF82171">
    <property type="entry name" value="DPP6 N-terminal domain-like"/>
    <property type="match status" value="1"/>
</dbReference>
<name>A0A3S2UEU4_9BURK</name>
<dbReference type="InterPro" id="IPR029058">
    <property type="entry name" value="AB_hydrolase_fold"/>
</dbReference>
<evidence type="ECO:0000313" key="5">
    <source>
        <dbReference type="EMBL" id="RVT86089.1"/>
    </source>
</evidence>
<evidence type="ECO:0000256" key="1">
    <source>
        <dbReference type="ARBA" id="ARBA00022801"/>
    </source>
</evidence>
<accession>A0A3S2UEU4</accession>
<proteinExistence type="predicted"/>
<sequence length="793" mass="88290">MNLRWLLALCVGTALTLGAAAEGYRQPSPAVRAALDAPLPDRLQASPDGRWLALVEPRRYVPLAELARPTLRLAGLRFESNNRSGLPSTAVQGLSLRATDARPGNERHVNLPPGGTWHSFQWSPDGRHYVLQRRTAWSTELWVGRAALGDPQPVPGLRLNNVLSDGEWVWWNAGELLALALPANPGPPPKEPLPAPESQEHSGRGTPEPPHTGLLRSAHDEALFEHQARSQVVRVNLNSLGFSRLGEPGLFASLTVLGEGQALLTERLVRPFPRLLTWDDFPQVVEVRNAQGRVLRELAKVPSRQGVPVDGTLPGPRVFYGAPTKDASIYWVEALDGGNPANKVAYRDRVMRLDAPYTGEPEEIQRMPHRFARLRFLEDGAHALLSEIDRARGSTRTYLLPLDGTQSRALFEHSLRERARHPGVPLMRTAPNGHRVVHTAPDGSFWFVGQGYTARGERPFLDRYSLRDAPVQRVFQADGQFELPLQWLDAKRLLTQVEKPLEARQWGVRQAGAWSPLTAPQEPPAPVRALRREFVSFKRDDGVDMSFWVVLPPDWQEGQKRPALVWAYPLEYTDAQLASQQAQQSERSQWPPPGSPAWLALEGYVVIYDATMPIVGDAKTVNDNFLEQIQRNARAIVEKAEELGSVDVRRMAIGGQSYGAFMAVNLLAHTKLFKAGIARSGAYNRTLTPFGFQSERRNLWEAREAYLRLSPLLFANQIKDPLLLLHGEQDPNSGTPVLQSERLYHALAGLGQTVRLTVLPLEGHALASREAAGQVQWEMANWLKRHLGEPKGR</sequence>
<dbReference type="Proteomes" id="UP000288587">
    <property type="component" value="Unassembled WGS sequence"/>
</dbReference>
<feature type="domain" description="Peptidase S9 prolyl oligopeptidase catalytic" evidence="4">
    <location>
        <begin position="635"/>
        <end position="788"/>
    </location>
</feature>
<dbReference type="PANTHER" id="PTHR42776:SF28">
    <property type="entry name" value="GLUTAMYL ENDOPEPTIDASE, CHLOROPLASTIC-RELATED"/>
    <property type="match status" value="1"/>
</dbReference>
<dbReference type="PANTHER" id="PTHR42776">
    <property type="entry name" value="SERINE PEPTIDASE S9 FAMILY MEMBER"/>
    <property type="match status" value="1"/>
</dbReference>